<dbReference type="EMBL" id="LXQA010962477">
    <property type="protein sequence ID" value="MCI78946.1"/>
    <property type="molecule type" value="Genomic_DNA"/>
</dbReference>
<comment type="caution">
    <text evidence="2">The sequence shown here is derived from an EMBL/GenBank/DDBJ whole genome shotgun (WGS) entry which is preliminary data.</text>
</comment>
<feature type="non-terminal residue" evidence="2">
    <location>
        <position position="35"/>
    </location>
</feature>
<gene>
    <name evidence="2" type="ORF">A2U01_0100217</name>
</gene>
<sequence length="35" mass="3492">MSSIGFAIICKIPSLGTEGDSGESTGHKLAIARGS</sequence>
<evidence type="ECO:0000313" key="2">
    <source>
        <dbReference type="EMBL" id="MCI78946.1"/>
    </source>
</evidence>
<feature type="region of interest" description="Disordered" evidence="1">
    <location>
        <begin position="14"/>
        <end position="35"/>
    </location>
</feature>
<name>A0A392USK1_9FABA</name>
<organism evidence="2 3">
    <name type="scientific">Trifolium medium</name>
    <dbReference type="NCBI Taxonomy" id="97028"/>
    <lineage>
        <taxon>Eukaryota</taxon>
        <taxon>Viridiplantae</taxon>
        <taxon>Streptophyta</taxon>
        <taxon>Embryophyta</taxon>
        <taxon>Tracheophyta</taxon>
        <taxon>Spermatophyta</taxon>
        <taxon>Magnoliopsida</taxon>
        <taxon>eudicotyledons</taxon>
        <taxon>Gunneridae</taxon>
        <taxon>Pentapetalae</taxon>
        <taxon>rosids</taxon>
        <taxon>fabids</taxon>
        <taxon>Fabales</taxon>
        <taxon>Fabaceae</taxon>
        <taxon>Papilionoideae</taxon>
        <taxon>50 kb inversion clade</taxon>
        <taxon>NPAAA clade</taxon>
        <taxon>Hologalegina</taxon>
        <taxon>IRL clade</taxon>
        <taxon>Trifolieae</taxon>
        <taxon>Trifolium</taxon>
    </lineage>
</organism>
<proteinExistence type="predicted"/>
<evidence type="ECO:0000256" key="1">
    <source>
        <dbReference type="SAM" id="MobiDB-lite"/>
    </source>
</evidence>
<dbReference type="AlphaFoldDB" id="A0A392USK1"/>
<accession>A0A392USK1</accession>
<protein>
    <submittedName>
        <fullName evidence="2">Uncharacterized protein</fullName>
    </submittedName>
</protein>
<evidence type="ECO:0000313" key="3">
    <source>
        <dbReference type="Proteomes" id="UP000265520"/>
    </source>
</evidence>
<reference evidence="2 3" key="1">
    <citation type="journal article" date="2018" name="Front. Plant Sci.">
        <title>Red Clover (Trifolium pratense) and Zigzag Clover (T. medium) - A Picture of Genomic Similarities and Differences.</title>
        <authorList>
            <person name="Dluhosova J."/>
            <person name="Istvanek J."/>
            <person name="Nedelnik J."/>
            <person name="Repkova J."/>
        </authorList>
    </citation>
    <scope>NUCLEOTIDE SEQUENCE [LARGE SCALE GENOMIC DNA]</scope>
    <source>
        <strain evidence="3">cv. 10/8</strain>
        <tissue evidence="2">Leaf</tissue>
    </source>
</reference>
<keyword evidence="3" id="KW-1185">Reference proteome</keyword>
<dbReference type="Proteomes" id="UP000265520">
    <property type="component" value="Unassembled WGS sequence"/>
</dbReference>